<evidence type="ECO:0000256" key="4">
    <source>
        <dbReference type="ARBA" id="ARBA00022475"/>
    </source>
</evidence>
<feature type="transmembrane region" description="Helical" evidence="14">
    <location>
        <begin position="187"/>
        <end position="206"/>
    </location>
</feature>
<dbReference type="Gene3D" id="1.20.1730.10">
    <property type="entry name" value="Sodium/glucose cotransporter"/>
    <property type="match status" value="1"/>
</dbReference>
<evidence type="ECO:0000256" key="5">
    <source>
        <dbReference type="ARBA" id="ARBA00022692"/>
    </source>
</evidence>
<dbReference type="STRING" id="390270.SAMN04488005_0955"/>
<sequence>MFHVSAAQTLAVLGVLLVPLVMSAWDYLRRGGIVDAGQFALNSGGNGWVCTTAGAISGNVGVGTFLALFLFSQNSPIIGFAIALAYTSGLFLCAALAPILHARGEHFGIVGLVDLITKSHGLRHQSLIWMPLAIVFVLRSAVQIGALGLLVQASLPGQYTVAVVICTAVLGLYLVIGGYQAAVQSDVFQAAVLLGAIGFVALNLTVPTTPTAPVITFGTHHPAILIGICLFIPFSALLAVDNWQRITIAQTPQIARQSYVVAGIVCGFIYGVICLVGYFASPAQTMQAAFEMMLPAGMGWVVIAMLTACIMSSVDTFIMPLTNGLGPNLSIKRMRFIVVALLTITAVVSILMGDLINQVITAFNTLSVFLPVALGSLFLKAPGARAAFISMNAGVFSALFVNFFAQDFATIVGFMVASISYYAFQPRATAMGVS</sequence>
<dbReference type="InterPro" id="IPR001734">
    <property type="entry name" value="Na/solute_symporter"/>
</dbReference>
<dbReference type="InterPro" id="IPR038377">
    <property type="entry name" value="Na/Glc_symporter_sf"/>
</dbReference>
<evidence type="ECO:0000256" key="14">
    <source>
        <dbReference type="SAM" id="Phobius"/>
    </source>
</evidence>
<dbReference type="EMBL" id="FOYP01000001">
    <property type="protein sequence ID" value="SFR36326.1"/>
    <property type="molecule type" value="Genomic_DNA"/>
</dbReference>
<feature type="transmembrane region" description="Helical" evidence="14">
    <location>
        <begin position="259"/>
        <end position="280"/>
    </location>
</feature>
<reference evidence="16" key="1">
    <citation type="submission" date="2016-10" db="EMBL/GenBank/DDBJ databases">
        <authorList>
            <person name="Varghese N."/>
            <person name="Submissions S."/>
        </authorList>
    </citation>
    <scope>NUCLEOTIDE SEQUENCE [LARGE SCALE GENOMIC DNA]</scope>
    <source>
        <strain evidence="16">DSM 26879</strain>
    </source>
</reference>
<keyword evidence="5 14" id="KW-0812">Transmembrane</keyword>
<evidence type="ECO:0000256" key="6">
    <source>
        <dbReference type="ARBA" id="ARBA00022847"/>
    </source>
</evidence>
<dbReference type="OrthoDB" id="8029275at2"/>
<feature type="transmembrane region" description="Helical" evidence="14">
    <location>
        <begin position="6"/>
        <end position="28"/>
    </location>
</feature>
<evidence type="ECO:0000313" key="16">
    <source>
        <dbReference type="Proteomes" id="UP000199478"/>
    </source>
</evidence>
<feature type="transmembrane region" description="Helical" evidence="14">
    <location>
        <begin position="334"/>
        <end position="353"/>
    </location>
</feature>
<feature type="transmembrane region" description="Helical" evidence="14">
    <location>
        <begin position="359"/>
        <end position="379"/>
    </location>
</feature>
<dbReference type="AlphaFoldDB" id="A0A1I6G2B4"/>
<evidence type="ECO:0000256" key="3">
    <source>
        <dbReference type="ARBA" id="ARBA00022448"/>
    </source>
</evidence>
<keyword evidence="4" id="KW-1003">Cell membrane</keyword>
<feature type="transmembrane region" description="Helical" evidence="14">
    <location>
        <begin position="77"/>
        <end position="100"/>
    </location>
</feature>
<feature type="transmembrane region" description="Helical" evidence="14">
    <location>
        <begin position="157"/>
        <end position="175"/>
    </location>
</feature>
<feature type="transmembrane region" description="Helical" evidence="14">
    <location>
        <begin position="218"/>
        <end position="239"/>
    </location>
</feature>
<dbReference type="RefSeq" id="WP_090197075.1">
    <property type="nucleotide sequence ID" value="NZ_FOYP01000001.1"/>
</dbReference>
<feature type="transmembrane region" description="Helical" evidence="14">
    <location>
        <begin position="399"/>
        <end position="424"/>
    </location>
</feature>
<dbReference type="PROSITE" id="PS50283">
    <property type="entry name" value="NA_SOLUT_SYMP_3"/>
    <property type="match status" value="1"/>
</dbReference>
<gene>
    <name evidence="15" type="ORF">SAMN04488005_0955</name>
</gene>
<evidence type="ECO:0000256" key="8">
    <source>
        <dbReference type="ARBA" id="ARBA00023053"/>
    </source>
</evidence>
<keyword evidence="9" id="KW-0406">Ion transport</keyword>
<feature type="transmembrane region" description="Helical" evidence="14">
    <location>
        <begin position="127"/>
        <end position="151"/>
    </location>
</feature>
<evidence type="ECO:0000256" key="9">
    <source>
        <dbReference type="ARBA" id="ARBA00023065"/>
    </source>
</evidence>
<evidence type="ECO:0000256" key="12">
    <source>
        <dbReference type="ARBA" id="ARBA00033708"/>
    </source>
</evidence>
<keyword evidence="16" id="KW-1185">Reference proteome</keyword>
<keyword evidence="6" id="KW-0769">Symport</keyword>
<dbReference type="GO" id="GO:0005886">
    <property type="term" value="C:plasma membrane"/>
    <property type="evidence" value="ECO:0007669"/>
    <property type="project" value="UniProtKB-SubCell"/>
</dbReference>
<evidence type="ECO:0000313" key="15">
    <source>
        <dbReference type="EMBL" id="SFR36326.1"/>
    </source>
</evidence>
<comment type="catalytic activity">
    <reaction evidence="12">
        <text>L-proline(in) + Na(+)(in) = L-proline(out) + Na(+)(out)</text>
        <dbReference type="Rhea" id="RHEA:28967"/>
        <dbReference type="ChEBI" id="CHEBI:29101"/>
        <dbReference type="ChEBI" id="CHEBI:60039"/>
    </reaction>
</comment>
<keyword evidence="7 14" id="KW-1133">Transmembrane helix</keyword>
<evidence type="ECO:0000256" key="10">
    <source>
        <dbReference type="ARBA" id="ARBA00023136"/>
    </source>
</evidence>
<dbReference type="PANTHER" id="PTHR48086:SF3">
    <property type="entry name" value="SODIUM_PROLINE SYMPORTER"/>
    <property type="match status" value="1"/>
</dbReference>
<protein>
    <submittedName>
        <fullName evidence="15">Na+/proline symporter</fullName>
    </submittedName>
</protein>
<dbReference type="GO" id="GO:0006814">
    <property type="term" value="P:sodium ion transport"/>
    <property type="evidence" value="ECO:0007669"/>
    <property type="project" value="UniProtKB-KW"/>
</dbReference>
<feature type="transmembrane region" description="Helical" evidence="14">
    <location>
        <begin position="300"/>
        <end position="322"/>
    </location>
</feature>
<dbReference type="Pfam" id="PF00474">
    <property type="entry name" value="SSF"/>
    <property type="match status" value="1"/>
</dbReference>
<keyword evidence="11" id="KW-0739">Sodium transport</keyword>
<dbReference type="Proteomes" id="UP000199478">
    <property type="component" value="Unassembled WGS sequence"/>
</dbReference>
<evidence type="ECO:0000256" key="11">
    <source>
        <dbReference type="ARBA" id="ARBA00023201"/>
    </source>
</evidence>
<dbReference type="PANTHER" id="PTHR48086">
    <property type="entry name" value="SODIUM/PROLINE SYMPORTER-RELATED"/>
    <property type="match status" value="1"/>
</dbReference>
<dbReference type="InterPro" id="IPR050277">
    <property type="entry name" value="Sodium:Solute_Symporter"/>
</dbReference>
<proteinExistence type="inferred from homology"/>
<name>A0A1I6G2B4_9RHOB</name>
<comment type="similarity">
    <text evidence="2 13">Belongs to the sodium:solute symporter (SSF) (TC 2.A.21) family.</text>
</comment>
<accession>A0A1I6G2B4</accession>
<comment type="subcellular location">
    <subcellularLocation>
        <location evidence="1">Cell membrane</location>
        <topology evidence="1">Multi-pass membrane protein</topology>
    </subcellularLocation>
</comment>
<organism evidence="15 16">
    <name type="scientific">Yoonia tamlensis</name>
    <dbReference type="NCBI Taxonomy" id="390270"/>
    <lineage>
        <taxon>Bacteria</taxon>
        <taxon>Pseudomonadati</taxon>
        <taxon>Pseudomonadota</taxon>
        <taxon>Alphaproteobacteria</taxon>
        <taxon>Rhodobacterales</taxon>
        <taxon>Paracoccaceae</taxon>
        <taxon>Yoonia</taxon>
    </lineage>
</organism>
<evidence type="ECO:0000256" key="2">
    <source>
        <dbReference type="ARBA" id="ARBA00006434"/>
    </source>
</evidence>
<keyword evidence="3" id="KW-0813">Transport</keyword>
<dbReference type="GO" id="GO:0015293">
    <property type="term" value="F:symporter activity"/>
    <property type="evidence" value="ECO:0007669"/>
    <property type="project" value="UniProtKB-KW"/>
</dbReference>
<evidence type="ECO:0000256" key="7">
    <source>
        <dbReference type="ARBA" id="ARBA00022989"/>
    </source>
</evidence>
<keyword evidence="8" id="KW-0915">Sodium</keyword>
<evidence type="ECO:0000256" key="1">
    <source>
        <dbReference type="ARBA" id="ARBA00004651"/>
    </source>
</evidence>
<evidence type="ECO:0000256" key="13">
    <source>
        <dbReference type="RuleBase" id="RU362091"/>
    </source>
</evidence>
<keyword evidence="10 14" id="KW-0472">Membrane</keyword>
<feature type="transmembrane region" description="Helical" evidence="14">
    <location>
        <begin position="48"/>
        <end position="71"/>
    </location>
</feature>